<feature type="compositionally biased region" description="Low complexity" evidence="1">
    <location>
        <begin position="175"/>
        <end position="188"/>
    </location>
</feature>
<dbReference type="EMBL" id="CAFZ01000139">
    <property type="protein sequence ID" value="CCA71889.1"/>
    <property type="molecule type" value="Genomic_DNA"/>
</dbReference>
<evidence type="ECO:0000313" key="2">
    <source>
        <dbReference type="EMBL" id="CCA71889.1"/>
    </source>
</evidence>
<protein>
    <submittedName>
        <fullName evidence="2">Uncharacterized protein</fullName>
    </submittedName>
</protein>
<feature type="region of interest" description="Disordered" evidence="1">
    <location>
        <begin position="154"/>
        <end position="194"/>
    </location>
</feature>
<evidence type="ECO:0000313" key="3">
    <source>
        <dbReference type="Proteomes" id="UP000007148"/>
    </source>
</evidence>
<reference evidence="2 3" key="1">
    <citation type="journal article" date="2011" name="PLoS Pathog.">
        <title>Endophytic Life Strategies Decoded by Genome and Transcriptome Analyses of the Mutualistic Root Symbiont Piriformospora indica.</title>
        <authorList>
            <person name="Zuccaro A."/>
            <person name="Lahrmann U."/>
            <person name="Guldener U."/>
            <person name="Langen G."/>
            <person name="Pfiffi S."/>
            <person name="Biedenkopf D."/>
            <person name="Wong P."/>
            <person name="Samans B."/>
            <person name="Grimm C."/>
            <person name="Basiewicz M."/>
            <person name="Murat C."/>
            <person name="Martin F."/>
            <person name="Kogel K.H."/>
        </authorList>
    </citation>
    <scope>NUCLEOTIDE SEQUENCE [LARGE SCALE GENOMIC DNA]</scope>
    <source>
        <strain evidence="2 3">DSM 11827</strain>
    </source>
</reference>
<dbReference type="Proteomes" id="UP000007148">
    <property type="component" value="Unassembled WGS sequence"/>
</dbReference>
<gene>
    <name evidence="2" type="ORF">PIIN_05824</name>
</gene>
<dbReference type="OrthoDB" id="2013972at2759"/>
<feature type="compositionally biased region" description="Polar residues" evidence="1">
    <location>
        <begin position="163"/>
        <end position="172"/>
    </location>
</feature>
<sequence>MLSRDKDIYRPPAIEGSVEDGSWVARMFFETRRIAVQLGGSSLFAVTESLSRGLWDDELLDPNTCARADLFLPIGPWVTDKDPVQSQRLSHIGSLMRQDFMSGYRAFHPALQRVGIPPETCEQWSNRADEELNTMKDPIFVRIACAWGRRRTSLNGPAPPLPSSNADSTSSRLDAAPPSSSSHSTASPVLPPYPYMEIHTTKSAALEAYERRNRSKTFAVPPLPPGLQL</sequence>
<accession>G4TKP6</accession>
<dbReference type="AlphaFoldDB" id="G4TKP6"/>
<evidence type="ECO:0000256" key="1">
    <source>
        <dbReference type="SAM" id="MobiDB-lite"/>
    </source>
</evidence>
<organism evidence="2 3">
    <name type="scientific">Serendipita indica (strain DSM 11827)</name>
    <name type="common">Root endophyte fungus</name>
    <name type="synonym">Piriformospora indica</name>
    <dbReference type="NCBI Taxonomy" id="1109443"/>
    <lineage>
        <taxon>Eukaryota</taxon>
        <taxon>Fungi</taxon>
        <taxon>Dikarya</taxon>
        <taxon>Basidiomycota</taxon>
        <taxon>Agaricomycotina</taxon>
        <taxon>Agaricomycetes</taxon>
        <taxon>Sebacinales</taxon>
        <taxon>Serendipitaceae</taxon>
        <taxon>Serendipita</taxon>
    </lineage>
</organism>
<comment type="caution">
    <text evidence="2">The sequence shown here is derived from an EMBL/GenBank/DDBJ whole genome shotgun (WGS) entry which is preliminary data.</text>
</comment>
<keyword evidence="3" id="KW-1185">Reference proteome</keyword>
<dbReference type="HOGENOM" id="CLU_1210240_0_0_1"/>
<name>G4TKP6_SERID</name>
<proteinExistence type="predicted"/>
<dbReference type="InParanoid" id="G4TKP6"/>